<evidence type="ECO:0000313" key="2">
    <source>
        <dbReference type="Proteomes" id="UP001497512"/>
    </source>
</evidence>
<dbReference type="EMBL" id="OZ019895">
    <property type="protein sequence ID" value="CAK9219405.1"/>
    <property type="molecule type" value="Genomic_DNA"/>
</dbReference>
<evidence type="ECO:0000313" key="1">
    <source>
        <dbReference type="EMBL" id="CAK9219405.1"/>
    </source>
</evidence>
<proteinExistence type="predicted"/>
<keyword evidence="2" id="KW-1185">Reference proteome</keyword>
<reference evidence="1" key="1">
    <citation type="submission" date="2024-02" db="EMBL/GenBank/DDBJ databases">
        <authorList>
            <consortium name="ELIXIR-Norway"/>
            <consortium name="Elixir Norway"/>
        </authorList>
    </citation>
    <scope>NUCLEOTIDE SEQUENCE</scope>
</reference>
<dbReference type="Proteomes" id="UP001497512">
    <property type="component" value="Chromosome 3"/>
</dbReference>
<name>A0ABP0UEN3_9BRYO</name>
<sequence>MQAYREVEEFLVRFPSCILAQRWKNTITGYLTDMDVTPVTSEAVAPSPTKSVVTLARATLNSNATSVSMLQAHGVQH</sequence>
<organism evidence="1 2">
    <name type="scientific">Sphagnum troendelagicum</name>
    <dbReference type="NCBI Taxonomy" id="128251"/>
    <lineage>
        <taxon>Eukaryota</taxon>
        <taxon>Viridiplantae</taxon>
        <taxon>Streptophyta</taxon>
        <taxon>Embryophyta</taxon>
        <taxon>Bryophyta</taxon>
        <taxon>Sphagnophytina</taxon>
        <taxon>Sphagnopsida</taxon>
        <taxon>Sphagnales</taxon>
        <taxon>Sphagnaceae</taxon>
        <taxon>Sphagnum</taxon>
    </lineage>
</organism>
<protein>
    <submittedName>
        <fullName evidence="1">Uncharacterized protein</fullName>
    </submittedName>
</protein>
<accession>A0ABP0UEN3</accession>
<gene>
    <name evidence="1" type="ORF">CSSPTR1EN2_LOCUS14474</name>
</gene>